<keyword evidence="4 6" id="KW-0472">Membrane</keyword>
<keyword evidence="2 6" id="KW-0812">Transmembrane</keyword>
<feature type="transmembrane region" description="Helical" evidence="6">
    <location>
        <begin position="396"/>
        <end position="415"/>
    </location>
</feature>
<dbReference type="Gene3D" id="1.20.1250.20">
    <property type="entry name" value="MFS general substrate transporter like domains"/>
    <property type="match status" value="1"/>
</dbReference>
<evidence type="ECO:0000256" key="5">
    <source>
        <dbReference type="SAM" id="MobiDB-lite"/>
    </source>
</evidence>
<dbReference type="GO" id="GO:0022857">
    <property type="term" value="F:transmembrane transporter activity"/>
    <property type="evidence" value="ECO:0007669"/>
    <property type="project" value="InterPro"/>
</dbReference>
<reference evidence="8 9" key="1">
    <citation type="submission" date="2017-05" db="EMBL/GenBank/DDBJ databases">
        <title>The Genome Sequence of Tsuchiyaea wingfieldii DSM 27421.</title>
        <authorList>
            <person name="Cuomo C."/>
            <person name="Passer A."/>
            <person name="Billmyre B."/>
            <person name="Heitman J."/>
        </authorList>
    </citation>
    <scope>NUCLEOTIDE SEQUENCE [LARGE SCALE GENOMIC DNA]</scope>
    <source>
        <strain evidence="8 9">DSM 27421</strain>
    </source>
</reference>
<comment type="caution">
    <text evidence="8">The sequence shown here is derived from an EMBL/GenBank/DDBJ whole genome shotgun (WGS) entry which is preliminary data.</text>
</comment>
<evidence type="ECO:0000256" key="1">
    <source>
        <dbReference type="ARBA" id="ARBA00004141"/>
    </source>
</evidence>
<dbReference type="GO" id="GO:0005886">
    <property type="term" value="C:plasma membrane"/>
    <property type="evidence" value="ECO:0007669"/>
    <property type="project" value="TreeGrafter"/>
</dbReference>
<protein>
    <recommendedName>
        <fullName evidence="7">Major facilitator superfamily (MFS) profile domain-containing protein</fullName>
    </recommendedName>
</protein>
<dbReference type="InterPro" id="IPR020846">
    <property type="entry name" value="MFS_dom"/>
</dbReference>
<feature type="region of interest" description="Disordered" evidence="5">
    <location>
        <begin position="1"/>
        <end position="27"/>
    </location>
</feature>
<feature type="transmembrane region" description="Helical" evidence="6">
    <location>
        <begin position="452"/>
        <end position="477"/>
    </location>
</feature>
<feature type="transmembrane region" description="Helical" evidence="6">
    <location>
        <begin position="81"/>
        <end position="101"/>
    </location>
</feature>
<feature type="transmembrane region" description="Helical" evidence="6">
    <location>
        <begin position="489"/>
        <end position="509"/>
    </location>
</feature>
<dbReference type="AlphaFoldDB" id="A0A5D3ASF9"/>
<accession>A0A5D3ASF9</accession>
<dbReference type="InterPro" id="IPR011701">
    <property type="entry name" value="MFS"/>
</dbReference>
<feature type="transmembrane region" description="Helical" evidence="6">
    <location>
        <begin position="208"/>
        <end position="234"/>
    </location>
</feature>
<evidence type="ECO:0000256" key="2">
    <source>
        <dbReference type="ARBA" id="ARBA00022692"/>
    </source>
</evidence>
<dbReference type="CDD" id="cd17323">
    <property type="entry name" value="MFS_Tpo1_MDR_like"/>
    <property type="match status" value="1"/>
</dbReference>
<sequence length="685" mass="73960">MSIDTTSTRVGQPEKSTPAPSTLESKPLSSYTLKKRLWRPYVTPFDEIIAKKCQGQGTAEDPYIVDWLPNDKEDPQNWPSAYKWTTIFVVSWMTLAVALSSSAYSGGITDIMIDFGASRELVIGGIALFVVGFAFGPLFWAPLSEIFGRRIVYIISYAFLTLWTGASAGSKNIGQLLVFRFLAGLFGSSPLANAGGTITDVLNANQRGLGMAFFSAAPFLGPSLGPITGGFLGLTQGWRWIEGFLCIFCGVLFIVGILFCSETYAPMLLRRRAQLLSKVTGKVYRFRGDAKKPLDIKSMFKMSLIRPWKFLFLEPIVTILSVYTALIYGILYLFFAAYPIIFQSGHGWNTGIGGLAFLGVLVGTIISVLLSIFVSNPQYVKVAKKKGGRADPEDRLPPAMWGGALIVIGLAGTAATDGPNVHWIAPIIFGVPFGCGIIVVFLSILGYLVDSYTIYAASVLAANSVLRSLFGAAFPLFTVQMFEKMGVHWGVALPGFLSLACIPATYVFYKYGAQIRAKCKYSADAEKQMGMIMAARMAQAKQEDEEARAEGKEVVYQPAQGEGVDVEVQPTEQEGGLGRISSRAGEYAPRASFSGTRPVSVPNPENPTSTIVGSTSASATAGATGAGATGGGPSTGAPLSRVATHQHHDWTTYEALAGRDENDLEDEERVRLGELHEQFDGRLKK</sequence>
<proteinExistence type="predicted"/>
<organism evidence="8 9">
    <name type="scientific">Cryptococcus floricola</name>
    <dbReference type="NCBI Taxonomy" id="2591691"/>
    <lineage>
        <taxon>Eukaryota</taxon>
        <taxon>Fungi</taxon>
        <taxon>Dikarya</taxon>
        <taxon>Basidiomycota</taxon>
        <taxon>Agaricomycotina</taxon>
        <taxon>Tremellomycetes</taxon>
        <taxon>Tremellales</taxon>
        <taxon>Cryptococcaceae</taxon>
        <taxon>Cryptococcus</taxon>
    </lineage>
</organism>
<feature type="transmembrane region" description="Helical" evidence="6">
    <location>
        <begin position="421"/>
        <end position="445"/>
    </location>
</feature>
<feature type="transmembrane region" description="Helical" evidence="6">
    <location>
        <begin position="310"/>
        <end position="335"/>
    </location>
</feature>
<gene>
    <name evidence="8" type="ORF">B9479_005732</name>
</gene>
<evidence type="ECO:0000259" key="7">
    <source>
        <dbReference type="PROSITE" id="PS50850"/>
    </source>
</evidence>
<feature type="transmembrane region" description="Helical" evidence="6">
    <location>
        <begin position="121"/>
        <end position="139"/>
    </location>
</feature>
<dbReference type="PANTHER" id="PTHR23502">
    <property type="entry name" value="MAJOR FACILITATOR SUPERFAMILY"/>
    <property type="match status" value="1"/>
</dbReference>
<evidence type="ECO:0000256" key="3">
    <source>
        <dbReference type="ARBA" id="ARBA00022989"/>
    </source>
</evidence>
<feature type="region of interest" description="Disordered" evidence="5">
    <location>
        <begin position="569"/>
        <end position="646"/>
    </location>
</feature>
<feature type="transmembrane region" description="Helical" evidence="6">
    <location>
        <begin position="355"/>
        <end position="375"/>
    </location>
</feature>
<dbReference type="SUPFAM" id="SSF103473">
    <property type="entry name" value="MFS general substrate transporter"/>
    <property type="match status" value="1"/>
</dbReference>
<dbReference type="Proteomes" id="UP000322245">
    <property type="component" value="Unassembled WGS sequence"/>
</dbReference>
<dbReference type="InterPro" id="IPR036259">
    <property type="entry name" value="MFS_trans_sf"/>
</dbReference>
<comment type="subcellular location">
    <subcellularLocation>
        <location evidence="1">Membrane</location>
        <topology evidence="1">Multi-pass membrane protein</topology>
    </subcellularLocation>
</comment>
<feature type="transmembrane region" description="Helical" evidence="6">
    <location>
        <begin position="151"/>
        <end position="170"/>
    </location>
</feature>
<feature type="transmembrane region" description="Helical" evidence="6">
    <location>
        <begin position="176"/>
        <end position="196"/>
    </location>
</feature>
<dbReference type="Pfam" id="PF07690">
    <property type="entry name" value="MFS_1"/>
    <property type="match status" value="1"/>
</dbReference>
<name>A0A5D3ASF9_9TREE</name>
<evidence type="ECO:0000256" key="4">
    <source>
        <dbReference type="ARBA" id="ARBA00023136"/>
    </source>
</evidence>
<feature type="domain" description="Major facilitator superfamily (MFS) profile" evidence="7">
    <location>
        <begin position="86"/>
        <end position="518"/>
    </location>
</feature>
<dbReference type="PROSITE" id="PS50850">
    <property type="entry name" value="MFS"/>
    <property type="match status" value="1"/>
</dbReference>
<keyword evidence="9" id="KW-1185">Reference proteome</keyword>
<evidence type="ECO:0000313" key="8">
    <source>
        <dbReference type="EMBL" id="TYJ53644.1"/>
    </source>
</evidence>
<feature type="transmembrane region" description="Helical" evidence="6">
    <location>
        <begin position="240"/>
        <end position="261"/>
    </location>
</feature>
<dbReference type="EMBL" id="NIDF01000082">
    <property type="protein sequence ID" value="TYJ53644.1"/>
    <property type="molecule type" value="Genomic_DNA"/>
</dbReference>
<evidence type="ECO:0000256" key="6">
    <source>
        <dbReference type="SAM" id="Phobius"/>
    </source>
</evidence>
<feature type="compositionally biased region" description="Low complexity" evidence="5">
    <location>
        <begin position="608"/>
        <end position="623"/>
    </location>
</feature>
<evidence type="ECO:0000313" key="9">
    <source>
        <dbReference type="Proteomes" id="UP000322245"/>
    </source>
</evidence>
<dbReference type="PANTHER" id="PTHR23502:SF184">
    <property type="entry name" value="MAJOR FACILITATOR SUPERFAMILY (MFS) PROFILE DOMAIN-CONTAINING PROTEIN"/>
    <property type="match status" value="1"/>
</dbReference>
<dbReference type="FunFam" id="1.20.1250.20:FF:000011">
    <property type="entry name" value="MFS multidrug transporter, putative"/>
    <property type="match status" value="1"/>
</dbReference>
<feature type="compositionally biased region" description="Gly residues" evidence="5">
    <location>
        <begin position="624"/>
        <end position="634"/>
    </location>
</feature>
<keyword evidence="3 6" id="KW-1133">Transmembrane helix</keyword>